<reference evidence="2" key="1">
    <citation type="submission" date="2016-11" db="UniProtKB">
        <authorList>
            <consortium name="WormBaseParasite"/>
        </authorList>
    </citation>
    <scope>IDENTIFICATION</scope>
</reference>
<evidence type="ECO:0000313" key="1">
    <source>
        <dbReference type="Proteomes" id="UP000095282"/>
    </source>
</evidence>
<organism evidence="1 2">
    <name type="scientific">Caenorhabditis tropicalis</name>
    <dbReference type="NCBI Taxonomy" id="1561998"/>
    <lineage>
        <taxon>Eukaryota</taxon>
        <taxon>Metazoa</taxon>
        <taxon>Ecdysozoa</taxon>
        <taxon>Nematoda</taxon>
        <taxon>Chromadorea</taxon>
        <taxon>Rhabditida</taxon>
        <taxon>Rhabditina</taxon>
        <taxon>Rhabditomorpha</taxon>
        <taxon>Rhabditoidea</taxon>
        <taxon>Rhabditidae</taxon>
        <taxon>Peloderinae</taxon>
        <taxon>Caenorhabditis</taxon>
    </lineage>
</organism>
<evidence type="ECO:0000313" key="2">
    <source>
        <dbReference type="WBParaSite" id="Csp11.Scaffold630.g20912.t1"/>
    </source>
</evidence>
<keyword evidence="1" id="KW-1185">Reference proteome</keyword>
<name>A0A1I7UZK0_9PELO</name>
<proteinExistence type="predicted"/>
<sequence>MDNNGMHFGFTREEMLVFMITLKDLEMKEPMNVNIGGEKKQISKYGNHILFYDAGMPWRQCVSLVFKHITYLFRMEIQILYCHNPAAMKFIRRRQSTPLWMTYAGDWGSSMYWTIENYEADKCIRTKGLCFRGWIPEDYDFSLKRDYEYVQAKRWNCRELEDVLKIVRRSKEVVLDESRLVSKNVNDLFNHWLENRIDGLKFLSIKMAYLSYTEALVFRGIEHRITDTTEEVNYKSFTGELYQLSPGKCLRRDDGVIASFSYDPNTWILNFGVVDDVN</sequence>
<protein>
    <submittedName>
        <fullName evidence="2">FBA_2 domain-containing protein</fullName>
    </submittedName>
</protein>
<dbReference type="AlphaFoldDB" id="A0A1I7UZK0"/>
<accession>A0A1I7UZK0</accession>
<dbReference type="Proteomes" id="UP000095282">
    <property type="component" value="Unplaced"/>
</dbReference>
<dbReference type="WBParaSite" id="Csp11.Scaffold630.g20912.t1">
    <property type="protein sequence ID" value="Csp11.Scaffold630.g20912.t1"/>
    <property type="gene ID" value="Csp11.Scaffold630.g20912"/>
</dbReference>